<protein>
    <submittedName>
        <fullName evidence="1">Uncharacterized protein</fullName>
    </submittedName>
</protein>
<comment type="caution">
    <text evidence="1">The sequence shown here is derived from an EMBL/GenBank/DDBJ whole genome shotgun (WGS) entry which is preliminary data.</text>
</comment>
<evidence type="ECO:0000313" key="1">
    <source>
        <dbReference type="EMBL" id="KAI3700658.1"/>
    </source>
</evidence>
<evidence type="ECO:0000313" key="2">
    <source>
        <dbReference type="Proteomes" id="UP001055811"/>
    </source>
</evidence>
<accession>A0ACB8ZSV6</accession>
<dbReference type="Proteomes" id="UP001055811">
    <property type="component" value="Linkage Group LG08"/>
</dbReference>
<reference evidence="1 2" key="2">
    <citation type="journal article" date="2022" name="Mol. Ecol. Resour.">
        <title>The genomes of chicory, endive, great burdock and yacon provide insights into Asteraceae paleo-polyploidization history and plant inulin production.</title>
        <authorList>
            <person name="Fan W."/>
            <person name="Wang S."/>
            <person name="Wang H."/>
            <person name="Wang A."/>
            <person name="Jiang F."/>
            <person name="Liu H."/>
            <person name="Zhao H."/>
            <person name="Xu D."/>
            <person name="Zhang Y."/>
        </authorList>
    </citation>
    <scope>NUCLEOTIDE SEQUENCE [LARGE SCALE GENOMIC DNA]</scope>
    <source>
        <strain evidence="2">cv. Punajuju</strain>
        <tissue evidence="1">Leaves</tissue>
    </source>
</reference>
<keyword evidence="2" id="KW-1185">Reference proteome</keyword>
<sequence>MERISREFLALEQTTETVPEITRKFNEMALFCPQYAASEDMKMSRYGDMLRTDIREFVTTIKHATLATMIDAARRREVELGIQTRKRKVSAYLIIMGHVKADCPSLKTGGGALKTPVTAPLCITDGRTGQVGTERAHGRAFQLTAEEVQSTLKVVAGTFRVNNVPGIVLFDSGATHSFVSIEFSERLGRKVESLDQPHVVEIVDDRTVTVTRIYRGCTLELNGVSFPIDLIPIAMRQLCVVVGIDWMGAVDAEIRCRLKQIRVRTPSGGELLVQGDTLGWGVALCSAARARRYLQHSGTGYLAYVIDTCNVKKKFGIEDVPIVREFADVFPDDLPGVPPERQVEFRIDLVPGAAPVAKAPYRLDPPEMKELYT</sequence>
<name>A0ACB8ZSV6_CICIN</name>
<organism evidence="1 2">
    <name type="scientific">Cichorium intybus</name>
    <name type="common">Chicory</name>
    <dbReference type="NCBI Taxonomy" id="13427"/>
    <lineage>
        <taxon>Eukaryota</taxon>
        <taxon>Viridiplantae</taxon>
        <taxon>Streptophyta</taxon>
        <taxon>Embryophyta</taxon>
        <taxon>Tracheophyta</taxon>
        <taxon>Spermatophyta</taxon>
        <taxon>Magnoliopsida</taxon>
        <taxon>eudicotyledons</taxon>
        <taxon>Gunneridae</taxon>
        <taxon>Pentapetalae</taxon>
        <taxon>asterids</taxon>
        <taxon>campanulids</taxon>
        <taxon>Asterales</taxon>
        <taxon>Asteraceae</taxon>
        <taxon>Cichorioideae</taxon>
        <taxon>Cichorieae</taxon>
        <taxon>Cichoriinae</taxon>
        <taxon>Cichorium</taxon>
    </lineage>
</organism>
<dbReference type="EMBL" id="CM042016">
    <property type="protein sequence ID" value="KAI3700658.1"/>
    <property type="molecule type" value="Genomic_DNA"/>
</dbReference>
<gene>
    <name evidence="1" type="ORF">L2E82_45295</name>
</gene>
<proteinExistence type="predicted"/>
<reference evidence="2" key="1">
    <citation type="journal article" date="2022" name="Mol. Ecol. Resour.">
        <title>The genomes of chicory, endive, great burdock and yacon provide insights into Asteraceae palaeo-polyploidization history and plant inulin production.</title>
        <authorList>
            <person name="Fan W."/>
            <person name="Wang S."/>
            <person name="Wang H."/>
            <person name="Wang A."/>
            <person name="Jiang F."/>
            <person name="Liu H."/>
            <person name="Zhao H."/>
            <person name="Xu D."/>
            <person name="Zhang Y."/>
        </authorList>
    </citation>
    <scope>NUCLEOTIDE SEQUENCE [LARGE SCALE GENOMIC DNA]</scope>
    <source>
        <strain evidence="2">cv. Punajuju</strain>
    </source>
</reference>